<accession>A0A8S5QCH8</accession>
<dbReference type="InterPro" id="IPR000182">
    <property type="entry name" value="GNAT_dom"/>
</dbReference>
<reference evidence="2" key="1">
    <citation type="journal article" date="2021" name="Proc. Natl. Acad. Sci. U.S.A.">
        <title>A Catalog of Tens of Thousands of Viruses from Human Metagenomes Reveals Hidden Associations with Chronic Diseases.</title>
        <authorList>
            <person name="Tisza M.J."/>
            <person name="Buck C.B."/>
        </authorList>
    </citation>
    <scope>NUCLEOTIDE SEQUENCE</scope>
    <source>
        <strain evidence="2">Ctiwu7</strain>
    </source>
</reference>
<dbReference type="GO" id="GO:0016747">
    <property type="term" value="F:acyltransferase activity, transferring groups other than amino-acyl groups"/>
    <property type="evidence" value="ECO:0007669"/>
    <property type="project" value="InterPro"/>
</dbReference>
<dbReference type="EMBL" id="BK015627">
    <property type="protein sequence ID" value="DAE16555.1"/>
    <property type="molecule type" value="Genomic_DNA"/>
</dbReference>
<dbReference type="PROSITE" id="PS51186">
    <property type="entry name" value="GNAT"/>
    <property type="match status" value="1"/>
</dbReference>
<dbReference type="Pfam" id="PF00583">
    <property type="entry name" value="Acetyltransf_1"/>
    <property type="match status" value="1"/>
</dbReference>
<evidence type="ECO:0000259" key="1">
    <source>
        <dbReference type="PROSITE" id="PS51186"/>
    </source>
</evidence>
<dbReference type="SUPFAM" id="SSF55729">
    <property type="entry name" value="Acyl-CoA N-acyltransferases (Nat)"/>
    <property type="match status" value="1"/>
</dbReference>
<evidence type="ECO:0000313" key="2">
    <source>
        <dbReference type="EMBL" id="DAE16555.1"/>
    </source>
</evidence>
<feature type="domain" description="N-acetyltransferase" evidence="1">
    <location>
        <begin position="8"/>
        <end position="149"/>
    </location>
</feature>
<dbReference type="InterPro" id="IPR016181">
    <property type="entry name" value="Acyl_CoA_acyltransferase"/>
</dbReference>
<dbReference type="CDD" id="cd04301">
    <property type="entry name" value="NAT_SF"/>
    <property type="match status" value="1"/>
</dbReference>
<sequence>MGIVVRRITCREAWENPAWPKIVKEYGEDVRYPDLEPDPDYQEYLWLEIKGTLHSVGAFDDDRLVGFVNYVTTTIPHFKAKRLASSESLWVDLDYRKGGVGRALIEAAERFAKEDGCYGFYWGVKKGTRAEKLFEKVATPMNVLFWKKL</sequence>
<organism evidence="2">
    <name type="scientific">Podoviridae sp. ctiwu7</name>
    <dbReference type="NCBI Taxonomy" id="2825269"/>
    <lineage>
        <taxon>Viruses</taxon>
        <taxon>Duplodnaviria</taxon>
        <taxon>Heunggongvirae</taxon>
        <taxon>Uroviricota</taxon>
        <taxon>Caudoviricetes</taxon>
    </lineage>
</organism>
<proteinExistence type="predicted"/>
<protein>
    <submittedName>
        <fullName evidence="2">Acetyltransferase domain containing protein</fullName>
    </submittedName>
</protein>
<name>A0A8S5QCH8_9CAUD</name>
<dbReference type="Gene3D" id="3.40.630.30">
    <property type="match status" value="1"/>
</dbReference>